<evidence type="ECO:0000256" key="1">
    <source>
        <dbReference type="SAM" id="MobiDB-lite"/>
    </source>
</evidence>
<evidence type="ECO:0000259" key="3">
    <source>
        <dbReference type="Pfam" id="PF01757"/>
    </source>
</evidence>
<feature type="transmembrane region" description="Helical" evidence="2">
    <location>
        <begin position="145"/>
        <end position="165"/>
    </location>
</feature>
<accession>A0A1S2N5G2</accession>
<comment type="caution">
    <text evidence="4">The sequence shown here is derived from an EMBL/GenBank/DDBJ whole genome shotgun (WGS) entry which is preliminary data.</text>
</comment>
<proteinExistence type="predicted"/>
<keyword evidence="2" id="KW-0812">Transmembrane</keyword>
<feature type="transmembrane region" description="Helical" evidence="2">
    <location>
        <begin position="231"/>
        <end position="249"/>
    </location>
</feature>
<feature type="transmembrane region" description="Helical" evidence="2">
    <location>
        <begin position="174"/>
        <end position="192"/>
    </location>
</feature>
<feature type="transmembrane region" description="Helical" evidence="2">
    <location>
        <begin position="52"/>
        <end position="73"/>
    </location>
</feature>
<keyword evidence="2" id="KW-0472">Membrane</keyword>
<keyword evidence="2" id="KW-1133">Transmembrane helix</keyword>
<dbReference type="InterPro" id="IPR050879">
    <property type="entry name" value="Acyltransferase_3"/>
</dbReference>
<evidence type="ECO:0000313" key="5">
    <source>
        <dbReference type="Proteomes" id="UP000180246"/>
    </source>
</evidence>
<dbReference type="PANTHER" id="PTHR23028">
    <property type="entry name" value="ACETYLTRANSFERASE"/>
    <property type="match status" value="1"/>
</dbReference>
<name>A0A1S2N5G2_9BURK</name>
<feature type="transmembrane region" description="Helical" evidence="2">
    <location>
        <begin position="204"/>
        <end position="224"/>
    </location>
</feature>
<feature type="transmembrane region" description="Helical" evidence="2">
    <location>
        <begin position="313"/>
        <end position="334"/>
    </location>
</feature>
<dbReference type="GO" id="GO:0016020">
    <property type="term" value="C:membrane"/>
    <property type="evidence" value="ECO:0007669"/>
    <property type="project" value="TreeGrafter"/>
</dbReference>
<reference evidence="4 5" key="1">
    <citation type="submission" date="2014-10" db="EMBL/GenBank/DDBJ databases">
        <authorList>
            <person name="Seo M.-J."/>
            <person name="Seok Y.J."/>
            <person name="Cha I.-T."/>
        </authorList>
    </citation>
    <scope>NUCLEOTIDE SEQUENCE [LARGE SCALE GENOMIC DNA]</scope>
    <source>
        <strain evidence="4 5">NEU</strain>
    </source>
</reference>
<feature type="transmembrane region" description="Helical" evidence="2">
    <location>
        <begin position="94"/>
        <end position="112"/>
    </location>
</feature>
<feature type="compositionally biased region" description="Polar residues" evidence="1">
    <location>
        <begin position="10"/>
        <end position="23"/>
    </location>
</feature>
<dbReference type="Pfam" id="PF01757">
    <property type="entry name" value="Acyl_transf_3"/>
    <property type="match status" value="1"/>
</dbReference>
<evidence type="ECO:0000313" key="4">
    <source>
        <dbReference type="EMBL" id="OIJ39824.1"/>
    </source>
</evidence>
<dbReference type="GO" id="GO:0016747">
    <property type="term" value="F:acyltransferase activity, transferring groups other than amino-acyl groups"/>
    <property type="evidence" value="ECO:0007669"/>
    <property type="project" value="InterPro"/>
</dbReference>
<sequence length="384" mass="42829">MGHLTREEGTVQNTNTSGSSHLASGQQLDYLDGWRGIAISLLLVGHFFPYSQLKFCGTAGVHFFFVLSGFLMAKQLFLHETPLPTFYKRRISRIFPALYAFIAITIISYLIAGLPVSWGTALGATALIRNYYPVGFGNALPFDHIWSLSVEEHSYIVLSALVIFFPSKIERQRIALGMLSFCCLIMAAVYTIKFSGPALYREKLIHTEVAAFGIFFSGFLLLCLRNGINRSIPPFVFYTLPIIAIVTYSTSAPPAVTMVVGLVSLALTVNILHKAPEWMLRVLSLPALRKLGLWSYSLYLWQQPFYALKNKGLISTSAAFLLALLAGVLSYYLIEAPARNYLNSTWARKKKPENATPFISDALLAVRKNEHDDVDREVMPRSVP</sequence>
<keyword evidence="4" id="KW-0808">Transferase</keyword>
<keyword evidence="4" id="KW-0012">Acyltransferase</keyword>
<dbReference type="InterPro" id="IPR002656">
    <property type="entry name" value="Acyl_transf_3_dom"/>
</dbReference>
<feature type="region of interest" description="Disordered" evidence="1">
    <location>
        <begin position="1"/>
        <end position="23"/>
    </location>
</feature>
<feature type="domain" description="Acyltransferase 3" evidence="3">
    <location>
        <begin position="29"/>
        <end position="330"/>
    </location>
</feature>
<dbReference type="Proteomes" id="UP000180246">
    <property type="component" value="Unassembled WGS sequence"/>
</dbReference>
<dbReference type="AlphaFoldDB" id="A0A1S2N5G2"/>
<dbReference type="GO" id="GO:0000271">
    <property type="term" value="P:polysaccharide biosynthetic process"/>
    <property type="evidence" value="ECO:0007669"/>
    <property type="project" value="TreeGrafter"/>
</dbReference>
<gene>
    <name evidence="4" type="ORF">LO55_1940</name>
</gene>
<protein>
    <submittedName>
        <fullName evidence="4">Acyltransferase family protein</fullName>
    </submittedName>
</protein>
<dbReference type="PANTHER" id="PTHR23028:SF53">
    <property type="entry name" value="ACYL_TRANSF_3 DOMAIN-CONTAINING PROTEIN"/>
    <property type="match status" value="1"/>
</dbReference>
<dbReference type="EMBL" id="JRYB01000001">
    <property type="protein sequence ID" value="OIJ39824.1"/>
    <property type="molecule type" value="Genomic_DNA"/>
</dbReference>
<evidence type="ECO:0000256" key="2">
    <source>
        <dbReference type="SAM" id="Phobius"/>
    </source>
</evidence>
<organism evidence="4 5">
    <name type="scientific">Massilia timonae</name>
    <dbReference type="NCBI Taxonomy" id="47229"/>
    <lineage>
        <taxon>Bacteria</taxon>
        <taxon>Pseudomonadati</taxon>
        <taxon>Pseudomonadota</taxon>
        <taxon>Betaproteobacteria</taxon>
        <taxon>Burkholderiales</taxon>
        <taxon>Oxalobacteraceae</taxon>
        <taxon>Telluria group</taxon>
        <taxon>Massilia</taxon>
    </lineage>
</organism>